<reference evidence="3" key="1">
    <citation type="journal article" date="2019" name="Int. J. Syst. Evol. Microbiol.">
        <title>The Global Catalogue of Microorganisms (GCM) 10K type strain sequencing project: providing services to taxonomists for standard genome sequencing and annotation.</title>
        <authorList>
            <consortium name="The Broad Institute Genomics Platform"/>
            <consortium name="The Broad Institute Genome Sequencing Center for Infectious Disease"/>
            <person name="Wu L."/>
            <person name="Ma J."/>
        </authorList>
    </citation>
    <scope>NUCLEOTIDE SEQUENCE [LARGE SCALE GENOMIC DNA]</scope>
    <source>
        <strain evidence="3">CECT 8482</strain>
    </source>
</reference>
<sequence length="97" mass="10290">MTSELPKLHLIGVGGSGMFPLALLLRQAGYEVSGSDSNCSKERLDLLLANGIRVQAAAMRDVDGVIVSPAIPDPMPSCVRPDATAYPCKRELGRLPN</sequence>
<feature type="domain" description="Mur ligase N-terminal catalytic" evidence="1">
    <location>
        <begin position="8"/>
        <end position="88"/>
    </location>
</feature>
<dbReference type="InterPro" id="IPR000713">
    <property type="entry name" value="Mur_ligase_N"/>
</dbReference>
<keyword evidence="2" id="KW-0436">Ligase</keyword>
<dbReference type="InterPro" id="IPR050061">
    <property type="entry name" value="MurCDEF_pg_biosynth"/>
</dbReference>
<proteinExistence type="predicted"/>
<evidence type="ECO:0000313" key="2">
    <source>
        <dbReference type="EMBL" id="MDN3711027.1"/>
    </source>
</evidence>
<dbReference type="Pfam" id="PF01225">
    <property type="entry name" value="Mur_ligase"/>
    <property type="match status" value="1"/>
</dbReference>
<dbReference type="PANTHER" id="PTHR43445:SF3">
    <property type="entry name" value="UDP-N-ACETYLMURAMATE--L-ALANINE LIGASE"/>
    <property type="match status" value="1"/>
</dbReference>
<protein>
    <submittedName>
        <fullName evidence="2">Mur ligase domain-containing protein</fullName>
    </submittedName>
</protein>
<dbReference type="PANTHER" id="PTHR43445">
    <property type="entry name" value="UDP-N-ACETYLMURAMATE--L-ALANINE LIGASE-RELATED"/>
    <property type="match status" value="1"/>
</dbReference>
<comment type="caution">
    <text evidence="2">The sequence shown here is derived from an EMBL/GenBank/DDBJ whole genome shotgun (WGS) entry which is preliminary data.</text>
</comment>
<organism evidence="2 3">
    <name type="scientific">Paracoccus cavernae</name>
    <dbReference type="NCBI Taxonomy" id="1571207"/>
    <lineage>
        <taxon>Bacteria</taxon>
        <taxon>Pseudomonadati</taxon>
        <taxon>Pseudomonadota</taxon>
        <taxon>Alphaproteobacteria</taxon>
        <taxon>Rhodobacterales</taxon>
        <taxon>Paracoccaceae</taxon>
        <taxon>Paracoccus</taxon>
    </lineage>
</organism>
<dbReference type="GO" id="GO:0016874">
    <property type="term" value="F:ligase activity"/>
    <property type="evidence" value="ECO:0007669"/>
    <property type="project" value="UniProtKB-KW"/>
</dbReference>
<dbReference type="SUPFAM" id="SSF51984">
    <property type="entry name" value="MurCD N-terminal domain"/>
    <property type="match status" value="1"/>
</dbReference>
<accession>A0ABT8D5A1</accession>
<evidence type="ECO:0000259" key="1">
    <source>
        <dbReference type="Pfam" id="PF01225"/>
    </source>
</evidence>
<dbReference type="EMBL" id="JAUFRC010000001">
    <property type="protein sequence ID" value="MDN3711027.1"/>
    <property type="molecule type" value="Genomic_DNA"/>
</dbReference>
<evidence type="ECO:0000313" key="3">
    <source>
        <dbReference type="Proteomes" id="UP001243846"/>
    </source>
</evidence>
<keyword evidence="3" id="KW-1185">Reference proteome</keyword>
<name>A0ABT8D5A1_9RHOB</name>
<gene>
    <name evidence="2" type="ORF">QWZ10_02910</name>
</gene>
<dbReference type="Proteomes" id="UP001243846">
    <property type="component" value="Unassembled WGS sequence"/>
</dbReference>
<dbReference type="Gene3D" id="3.40.50.720">
    <property type="entry name" value="NAD(P)-binding Rossmann-like Domain"/>
    <property type="match status" value="1"/>
</dbReference>